<dbReference type="RefSeq" id="WP_152579056.1">
    <property type="nucleotide sequence ID" value="NZ_JAATJI010000001.1"/>
</dbReference>
<evidence type="ECO:0000313" key="1">
    <source>
        <dbReference type="EMBL" id="MQT18583.1"/>
    </source>
</evidence>
<keyword evidence="2" id="KW-1185">Reference proteome</keyword>
<dbReference type="AlphaFoldDB" id="A0A7C9KNK3"/>
<name>A0A7C9KNK3_9SPHN</name>
<dbReference type="InterPro" id="IPR009297">
    <property type="entry name" value="DUF952"/>
</dbReference>
<evidence type="ECO:0000313" key="2">
    <source>
        <dbReference type="Proteomes" id="UP000481327"/>
    </source>
</evidence>
<protein>
    <submittedName>
        <fullName evidence="1">DUF952 domain-containing protein</fullName>
    </submittedName>
</protein>
<dbReference type="EMBL" id="WIOL01000008">
    <property type="protein sequence ID" value="MQT18583.1"/>
    <property type="molecule type" value="Genomic_DNA"/>
</dbReference>
<gene>
    <name evidence="1" type="ORF">F3168_15120</name>
</gene>
<dbReference type="PANTHER" id="PTHR34129">
    <property type="entry name" value="BLR1139 PROTEIN"/>
    <property type="match status" value="1"/>
</dbReference>
<dbReference type="PANTHER" id="PTHR34129:SF1">
    <property type="entry name" value="DUF952 DOMAIN-CONTAINING PROTEIN"/>
    <property type="match status" value="1"/>
</dbReference>
<sequence length="99" mass="10793">MTPVIKLLRADEWSTLQATGEFAGSADDLRDGYIHMSPPEQVAGTAAKWFAGEVGVMAVTFNADVLAADLRWEPARGGSLFPHLYRPLRLAEVMHAEPV</sequence>
<dbReference type="Proteomes" id="UP000481327">
    <property type="component" value="Unassembled WGS sequence"/>
</dbReference>
<accession>A0A7C9KNK3</accession>
<comment type="caution">
    <text evidence="1">The sequence shown here is derived from an EMBL/GenBank/DDBJ whole genome shotgun (WGS) entry which is preliminary data.</text>
</comment>
<organism evidence="1 2">
    <name type="scientific">Sandarakinorhabdus fusca</name>
    <dbReference type="NCBI Taxonomy" id="1439888"/>
    <lineage>
        <taxon>Bacteria</taxon>
        <taxon>Pseudomonadati</taxon>
        <taxon>Pseudomonadota</taxon>
        <taxon>Alphaproteobacteria</taxon>
        <taxon>Sphingomonadales</taxon>
        <taxon>Sphingosinicellaceae</taxon>
        <taxon>Sandarakinorhabdus</taxon>
    </lineage>
</organism>
<dbReference type="Pfam" id="PF06108">
    <property type="entry name" value="DUF952"/>
    <property type="match status" value="1"/>
</dbReference>
<proteinExistence type="predicted"/>
<dbReference type="SUPFAM" id="SSF56399">
    <property type="entry name" value="ADP-ribosylation"/>
    <property type="match status" value="1"/>
</dbReference>
<reference evidence="1 2" key="1">
    <citation type="submission" date="2019-09" db="EMBL/GenBank/DDBJ databases">
        <title>Polymorphobacter sp. isolated from a lake in China.</title>
        <authorList>
            <person name="Liu Z."/>
        </authorList>
    </citation>
    <scope>NUCLEOTIDE SEQUENCE [LARGE SCALE GENOMIC DNA]</scope>
    <source>
        <strain evidence="1 2">D40P</strain>
    </source>
</reference>
<dbReference type="Gene3D" id="3.20.170.20">
    <property type="entry name" value="Protein of unknown function DUF952"/>
    <property type="match status" value="1"/>
</dbReference>